<dbReference type="OrthoDB" id="305927at2157"/>
<name>A0A6A8G6A7_9EURY</name>
<accession>A0A6A8G6A7</accession>
<dbReference type="Proteomes" id="UP000443423">
    <property type="component" value="Unassembled WGS sequence"/>
</dbReference>
<gene>
    <name evidence="1" type="ORF">GJR99_06200</name>
</gene>
<dbReference type="AlphaFoldDB" id="A0A6A8G6A7"/>
<protein>
    <submittedName>
        <fullName evidence="1">4,5-dihydroxyphthalate decarboxylase</fullName>
    </submittedName>
</protein>
<dbReference type="SUPFAM" id="SSF53850">
    <property type="entry name" value="Periplasmic binding protein-like II"/>
    <property type="match status" value="1"/>
</dbReference>
<comment type="caution">
    <text evidence="1">The sequence shown here is derived from an EMBL/GenBank/DDBJ whole genome shotgun (WGS) entry which is preliminary data.</text>
</comment>
<dbReference type="EMBL" id="WKJQ01000001">
    <property type="protein sequence ID" value="MRW96168.1"/>
    <property type="molecule type" value="Genomic_DNA"/>
</dbReference>
<keyword evidence="2" id="KW-1185">Reference proteome</keyword>
<reference evidence="1 2" key="1">
    <citation type="submission" date="2019-11" db="EMBL/GenBank/DDBJ databases">
        <title>Whole genome sequence of Haloferax sp. MBLA0078.</title>
        <authorList>
            <person name="Seo M.-J."/>
            <person name="Cho E.-S."/>
        </authorList>
    </citation>
    <scope>NUCLEOTIDE SEQUENCE [LARGE SCALE GENOMIC DNA]</scope>
    <source>
        <strain evidence="1 2">MBLA0078</strain>
    </source>
</reference>
<proteinExistence type="predicted"/>
<organism evidence="1 2">
    <name type="scientific">Haloferax marinum</name>
    <dbReference type="NCBI Taxonomy" id="2666143"/>
    <lineage>
        <taxon>Archaea</taxon>
        <taxon>Methanobacteriati</taxon>
        <taxon>Methanobacteriota</taxon>
        <taxon>Stenosarchaea group</taxon>
        <taxon>Halobacteria</taxon>
        <taxon>Halobacteriales</taxon>
        <taxon>Haloferacaceae</taxon>
        <taxon>Haloferax</taxon>
    </lineage>
</organism>
<dbReference type="RefSeq" id="WP_151110323.1">
    <property type="nucleotide sequence ID" value="NZ_WKJQ01000001.1"/>
</dbReference>
<evidence type="ECO:0000313" key="1">
    <source>
        <dbReference type="EMBL" id="MRW96168.1"/>
    </source>
</evidence>
<sequence length="337" mass="38590">MTVDLTLACTEYDWTRPLWDGVVEPEGTNLHVVDYHNPERFERMVRHGEFDACELSLGSYLSSVAADREYPFTAIPVFPYRKFRHSFIFRRTDDDFGLADLEGKDVGLVHWQTTTGIWQRGTVAEHYGVDLASVTWHTVKPESDIVPVDIPNRFDVVRHDRSGRASAALGELLVEGELDAVFVPTPIHRPLTGGDSDRRAQDGPSFDHTKIERVLDDSQAVEEGYYRETGIFPPMHTVVVSDDLLERYPWVANKLYEAFEESLEQCLGRLSKPRWFPLAWANQHVERQHDIMGENPWEYGLTDENRRALSTLQSYAVDHGIVSEPRDLEDLFVESTL</sequence>
<evidence type="ECO:0000313" key="2">
    <source>
        <dbReference type="Proteomes" id="UP000443423"/>
    </source>
</evidence>